<keyword evidence="14 17" id="KW-0057">Aromatic amino acid biosynthesis</keyword>
<dbReference type="Pfam" id="PF24621">
    <property type="entry name" value="DHQS_C"/>
    <property type="match status" value="2"/>
</dbReference>
<dbReference type="PANTHER" id="PTHR43622:SF7">
    <property type="entry name" value="3-DEHYDROQUINATE SYNTHASE, CHLOROPLASTIC"/>
    <property type="match status" value="1"/>
</dbReference>
<keyword evidence="11 17" id="KW-0547">Nucleotide-binding</keyword>
<dbReference type="InterPro" id="IPR030963">
    <property type="entry name" value="DHQ_synth_fam"/>
</dbReference>
<sequence length="403" mass="42004">MTVRIRVETSAPYDVLVGSGVSDQLASLVGDDVRRVAIVHPTVLRERAARLRSTLLREQATRALDVHLLEVPDGEAAKNAEVLQYCWDVLGRTGFTRSDVVVGFGGGATTDLAGFVAASWLRGVRFVNVSTTVLGMVDAAVGGKTGINTAAGKNLVGAFHEPVGVLCDLDLLVDLPSAELRSGLAEVVKCGFIADPSILELIEGVGTGAVLDPTSAILAELVAKGIRVKAQTVAGDLRETGGGAGPWAARGAGGGAGPWAAKSTGGGAEDDSGIGREALNYGHTLGHAIEREERYTVRHGEAISVGMVYVAELAHRHGLIDADLVQRHRDVLSSLSLPTTWAGAFSPLLAAMRLDKKTRGDQLRFVVLEDLGRTTILAGPDEQTLRDSFAALAAPSSSPGAAR</sequence>
<evidence type="ECO:0000256" key="16">
    <source>
        <dbReference type="ARBA" id="ARBA00023285"/>
    </source>
</evidence>
<keyword evidence="10 17" id="KW-0479">Metal-binding</keyword>
<feature type="binding site" evidence="17">
    <location>
        <position position="186"/>
    </location>
    <ligand>
        <name>Zn(2+)</name>
        <dbReference type="ChEBI" id="CHEBI:29105"/>
    </ligand>
</feature>
<evidence type="ECO:0000313" key="20">
    <source>
        <dbReference type="EMBL" id="ALX04958.1"/>
    </source>
</evidence>
<dbReference type="Pfam" id="PF01761">
    <property type="entry name" value="DHQ_synthase"/>
    <property type="match status" value="1"/>
</dbReference>
<dbReference type="EC" id="4.2.3.4" evidence="6 17"/>
<dbReference type="RefSeq" id="WP_067857850.1">
    <property type="nucleotide sequence ID" value="NZ_CP011502.1"/>
</dbReference>
<dbReference type="InterPro" id="IPR016037">
    <property type="entry name" value="DHQ_synth_AroB"/>
</dbReference>
<evidence type="ECO:0000256" key="11">
    <source>
        <dbReference type="ARBA" id="ARBA00022741"/>
    </source>
</evidence>
<keyword evidence="12 17" id="KW-0862">Zinc</keyword>
<evidence type="ECO:0000256" key="7">
    <source>
        <dbReference type="ARBA" id="ARBA00017684"/>
    </source>
</evidence>
<dbReference type="InterPro" id="IPR030960">
    <property type="entry name" value="DHQS/DOIS_N"/>
</dbReference>
<feature type="binding site" evidence="17">
    <location>
        <position position="299"/>
    </location>
    <ligand>
        <name>Zn(2+)</name>
        <dbReference type="ChEBI" id="CHEBI:29105"/>
    </ligand>
</feature>
<dbReference type="Proteomes" id="UP000067689">
    <property type="component" value="Chromosome"/>
</dbReference>
<accession>A0A0U4CAX1</accession>
<evidence type="ECO:0000256" key="3">
    <source>
        <dbReference type="ARBA" id="ARBA00004496"/>
    </source>
</evidence>
<dbReference type="OrthoDB" id="9806583at2"/>
<evidence type="ECO:0000256" key="4">
    <source>
        <dbReference type="ARBA" id="ARBA00004661"/>
    </source>
</evidence>
<keyword evidence="15 17" id="KW-0456">Lyase</keyword>
<dbReference type="GO" id="GO:0005737">
    <property type="term" value="C:cytoplasm"/>
    <property type="evidence" value="ECO:0007669"/>
    <property type="project" value="UniProtKB-SubCell"/>
</dbReference>
<dbReference type="HAMAP" id="MF_00110">
    <property type="entry name" value="DHQ_synthase"/>
    <property type="match status" value="1"/>
</dbReference>
<feature type="domain" description="3-dehydroquinate synthase C-terminal" evidence="19">
    <location>
        <begin position="276"/>
        <end position="358"/>
    </location>
</feature>
<comment type="caution">
    <text evidence="17">Lacks conserved residue(s) required for the propagation of feature annotation.</text>
</comment>
<evidence type="ECO:0000256" key="15">
    <source>
        <dbReference type="ARBA" id="ARBA00023239"/>
    </source>
</evidence>
<feature type="binding site" evidence="17">
    <location>
        <begin position="131"/>
        <end position="132"/>
    </location>
    <ligand>
        <name>NAD(+)</name>
        <dbReference type="ChEBI" id="CHEBI:57540"/>
    </ligand>
</feature>
<evidence type="ECO:0000259" key="18">
    <source>
        <dbReference type="Pfam" id="PF01761"/>
    </source>
</evidence>
<keyword evidence="8 17" id="KW-0963">Cytoplasm</keyword>
<dbReference type="GO" id="GO:0046872">
    <property type="term" value="F:metal ion binding"/>
    <property type="evidence" value="ECO:0007669"/>
    <property type="project" value="UniProtKB-KW"/>
</dbReference>
<dbReference type="EMBL" id="CP011502">
    <property type="protein sequence ID" value="ALX04958.1"/>
    <property type="molecule type" value="Genomic_DNA"/>
</dbReference>
<dbReference type="GO" id="GO:0009423">
    <property type="term" value="P:chorismate biosynthetic process"/>
    <property type="evidence" value="ECO:0007669"/>
    <property type="project" value="UniProtKB-UniRule"/>
</dbReference>
<keyword evidence="21" id="KW-1185">Reference proteome</keyword>
<gene>
    <name evidence="17" type="primary">aroB</name>
    <name evidence="20" type="ORF">AERYTH_09715</name>
</gene>
<dbReference type="Gene3D" id="3.40.50.1970">
    <property type="match status" value="1"/>
</dbReference>
<evidence type="ECO:0000259" key="19">
    <source>
        <dbReference type="Pfam" id="PF24621"/>
    </source>
</evidence>
<evidence type="ECO:0000256" key="12">
    <source>
        <dbReference type="ARBA" id="ARBA00022833"/>
    </source>
</evidence>
<keyword evidence="9 17" id="KW-0028">Amino-acid biosynthesis</keyword>
<comment type="cofactor">
    <cofactor evidence="17">
        <name>Co(2+)</name>
        <dbReference type="ChEBI" id="CHEBI:48828"/>
    </cofactor>
    <cofactor evidence="17">
        <name>Zn(2+)</name>
        <dbReference type="ChEBI" id="CHEBI:29105"/>
    </cofactor>
    <text evidence="17">Binds 1 divalent metal cation per subunit. Can use either Co(2+) or Zn(2+).</text>
</comment>
<evidence type="ECO:0000256" key="5">
    <source>
        <dbReference type="ARBA" id="ARBA00005412"/>
    </source>
</evidence>
<evidence type="ECO:0000256" key="17">
    <source>
        <dbReference type="HAMAP-Rule" id="MF_00110"/>
    </source>
</evidence>
<evidence type="ECO:0000256" key="2">
    <source>
        <dbReference type="ARBA" id="ARBA00001911"/>
    </source>
</evidence>
<comment type="subcellular location">
    <subcellularLocation>
        <location evidence="3 17">Cytoplasm</location>
    </subcellularLocation>
</comment>
<dbReference type="PANTHER" id="PTHR43622">
    <property type="entry name" value="3-DEHYDROQUINATE SYNTHASE"/>
    <property type="match status" value="1"/>
</dbReference>
<dbReference type="Gene3D" id="1.20.1090.10">
    <property type="entry name" value="Dehydroquinate synthase-like - alpha domain"/>
    <property type="match status" value="1"/>
</dbReference>
<feature type="binding site" evidence="17">
    <location>
        <position position="153"/>
    </location>
    <ligand>
        <name>NAD(+)</name>
        <dbReference type="ChEBI" id="CHEBI:57540"/>
    </ligand>
</feature>
<keyword evidence="16 17" id="KW-0170">Cobalt</keyword>
<comment type="catalytic activity">
    <reaction evidence="1 17">
        <text>7-phospho-2-dehydro-3-deoxy-D-arabino-heptonate = 3-dehydroquinate + phosphate</text>
        <dbReference type="Rhea" id="RHEA:21968"/>
        <dbReference type="ChEBI" id="CHEBI:32364"/>
        <dbReference type="ChEBI" id="CHEBI:43474"/>
        <dbReference type="ChEBI" id="CHEBI:58394"/>
        <dbReference type="EC" id="4.2.3.4"/>
    </reaction>
</comment>
<dbReference type="PATRIC" id="fig|2041.4.peg.2031"/>
<dbReference type="PIRSF" id="PIRSF001455">
    <property type="entry name" value="DHQ_synth"/>
    <property type="match status" value="1"/>
</dbReference>
<feature type="domain" description="3-dehydroquinate synthase N-terminal" evidence="18">
    <location>
        <begin position="70"/>
        <end position="181"/>
    </location>
</feature>
<dbReference type="CDD" id="cd08195">
    <property type="entry name" value="DHQS"/>
    <property type="match status" value="1"/>
</dbReference>
<evidence type="ECO:0000256" key="10">
    <source>
        <dbReference type="ARBA" id="ARBA00022723"/>
    </source>
</evidence>
<dbReference type="InterPro" id="IPR050071">
    <property type="entry name" value="Dehydroquinate_synthase"/>
</dbReference>
<name>A0A0U4CAX1_9ACTN</name>
<dbReference type="GO" id="GO:0009073">
    <property type="term" value="P:aromatic amino acid family biosynthetic process"/>
    <property type="evidence" value="ECO:0007669"/>
    <property type="project" value="UniProtKB-KW"/>
</dbReference>
<dbReference type="UniPathway" id="UPA00053">
    <property type="reaction ID" value="UER00085"/>
</dbReference>
<feature type="binding site" evidence="17">
    <location>
        <position position="283"/>
    </location>
    <ligand>
        <name>Zn(2+)</name>
        <dbReference type="ChEBI" id="CHEBI:29105"/>
    </ligand>
</feature>
<dbReference type="KEGG" id="aer:AERYTH_09715"/>
<evidence type="ECO:0000256" key="14">
    <source>
        <dbReference type="ARBA" id="ARBA00023141"/>
    </source>
</evidence>
<evidence type="ECO:0000256" key="6">
    <source>
        <dbReference type="ARBA" id="ARBA00013031"/>
    </source>
</evidence>
<evidence type="ECO:0000256" key="1">
    <source>
        <dbReference type="ARBA" id="ARBA00001393"/>
    </source>
</evidence>
<feature type="binding site" evidence="17">
    <location>
        <begin position="107"/>
        <end position="111"/>
    </location>
    <ligand>
        <name>NAD(+)</name>
        <dbReference type="ChEBI" id="CHEBI:57540"/>
    </ligand>
</feature>
<comment type="cofactor">
    <cofactor evidence="2 17">
        <name>NAD(+)</name>
        <dbReference type="ChEBI" id="CHEBI:57540"/>
    </cofactor>
</comment>
<proteinExistence type="inferred from homology"/>
<reference evidence="20 21" key="1">
    <citation type="journal article" date="1991" name="Int. J. Syst. Bacteriol.">
        <title>Description of the erythromycin-producing bacterium Arthrobacter sp. strain NRRL B-3381 as Aeromicrobium erythreum gen. nov., sp. nov.</title>
        <authorList>
            <person name="Miller E.S."/>
            <person name="Woese C.R."/>
            <person name="Brenner S."/>
        </authorList>
    </citation>
    <scope>NUCLEOTIDE SEQUENCE [LARGE SCALE GENOMIC DNA]</scope>
    <source>
        <strain evidence="20 21">AR18</strain>
    </source>
</reference>
<dbReference type="SUPFAM" id="SSF56796">
    <property type="entry name" value="Dehydroquinate synthase-like"/>
    <property type="match status" value="1"/>
</dbReference>
<comment type="function">
    <text evidence="17">Catalyzes the conversion of 3-deoxy-D-arabino-heptulosonate 7-phosphate (DAHP) to dehydroquinate (DHQ).</text>
</comment>
<comment type="similarity">
    <text evidence="5 17">Belongs to the sugar phosphate cyclases superfamily. Dehydroquinate synthase family.</text>
</comment>
<dbReference type="STRING" id="2041.AERYTH_09715"/>
<feature type="binding site" evidence="17">
    <location>
        <position position="144"/>
    </location>
    <ligand>
        <name>NAD(+)</name>
        <dbReference type="ChEBI" id="CHEBI:57540"/>
    </ligand>
</feature>
<evidence type="ECO:0000256" key="13">
    <source>
        <dbReference type="ARBA" id="ARBA00023027"/>
    </source>
</evidence>
<organism evidence="20 21">
    <name type="scientific">Aeromicrobium erythreum</name>
    <dbReference type="NCBI Taxonomy" id="2041"/>
    <lineage>
        <taxon>Bacteria</taxon>
        <taxon>Bacillati</taxon>
        <taxon>Actinomycetota</taxon>
        <taxon>Actinomycetes</taxon>
        <taxon>Propionibacteriales</taxon>
        <taxon>Nocardioidaceae</taxon>
        <taxon>Aeromicrobium</taxon>
    </lineage>
</organism>
<dbReference type="FunFam" id="3.40.50.1970:FF:000012">
    <property type="entry name" value="3-dehydroquinate synthase"/>
    <property type="match status" value="1"/>
</dbReference>
<dbReference type="GO" id="GO:0008652">
    <property type="term" value="P:amino acid biosynthetic process"/>
    <property type="evidence" value="ECO:0007669"/>
    <property type="project" value="UniProtKB-KW"/>
</dbReference>
<dbReference type="AlphaFoldDB" id="A0A0U4CAX1"/>
<dbReference type="InterPro" id="IPR056179">
    <property type="entry name" value="DHQS_C"/>
</dbReference>
<keyword evidence="13 17" id="KW-0520">NAD</keyword>
<feature type="binding site" evidence="17">
    <location>
        <begin position="73"/>
        <end position="78"/>
    </location>
    <ligand>
        <name>NAD(+)</name>
        <dbReference type="ChEBI" id="CHEBI:57540"/>
    </ligand>
</feature>
<evidence type="ECO:0000313" key="21">
    <source>
        <dbReference type="Proteomes" id="UP000067689"/>
    </source>
</evidence>
<evidence type="ECO:0000256" key="9">
    <source>
        <dbReference type="ARBA" id="ARBA00022605"/>
    </source>
</evidence>
<comment type="pathway">
    <text evidence="4 17">Metabolic intermediate biosynthesis; chorismate biosynthesis; chorismate from D-erythrose 4-phosphate and phosphoenolpyruvate: step 2/7.</text>
</comment>
<protein>
    <recommendedName>
        <fullName evidence="7 17">3-dehydroquinate synthase</fullName>
        <shortName evidence="17">DHQS</shortName>
        <ecNumber evidence="6 17">4.2.3.4</ecNumber>
    </recommendedName>
</protein>
<dbReference type="GO" id="GO:0003856">
    <property type="term" value="F:3-dehydroquinate synthase activity"/>
    <property type="evidence" value="ECO:0007669"/>
    <property type="project" value="UniProtKB-UniRule"/>
</dbReference>
<evidence type="ECO:0000256" key="8">
    <source>
        <dbReference type="ARBA" id="ARBA00022490"/>
    </source>
</evidence>
<dbReference type="GO" id="GO:0000166">
    <property type="term" value="F:nucleotide binding"/>
    <property type="evidence" value="ECO:0007669"/>
    <property type="project" value="UniProtKB-KW"/>
</dbReference>
<feature type="domain" description="3-dehydroquinate synthase C-terminal" evidence="19">
    <location>
        <begin position="183"/>
        <end position="241"/>
    </location>
</feature>